<name>A0AAW2DRW4_9ROSI</name>
<keyword evidence="2" id="KW-1185">Reference proteome</keyword>
<evidence type="ECO:0000313" key="2">
    <source>
        <dbReference type="Proteomes" id="UP001459277"/>
    </source>
</evidence>
<evidence type="ECO:0008006" key="3">
    <source>
        <dbReference type="Google" id="ProtNLM"/>
    </source>
</evidence>
<evidence type="ECO:0000313" key="1">
    <source>
        <dbReference type="EMBL" id="KAL0013332.1"/>
    </source>
</evidence>
<proteinExistence type="predicted"/>
<protein>
    <recommendedName>
        <fullName evidence="3">Ycf15</fullName>
    </recommendedName>
</protein>
<sequence length="101" mass="11738">MNLDDRVIIFSLKEASFMKGSIPKFKRNHKFYSLGQFIKQIKCKKNEPKLGTQFEHGTPELKTLYKSHLIIPLHRGIRDKQGQTQYCFLISISKVKLNIAS</sequence>
<accession>A0AAW2DRW4</accession>
<dbReference type="Proteomes" id="UP001459277">
    <property type="component" value="Unassembled WGS sequence"/>
</dbReference>
<dbReference type="EMBL" id="JAZDWU010000001">
    <property type="protein sequence ID" value="KAL0013332.1"/>
    <property type="molecule type" value="Genomic_DNA"/>
</dbReference>
<organism evidence="1 2">
    <name type="scientific">Lithocarpus litseifolius</name>
    <dbReference type="NCBI Taxonomy" id="425828"/>
    <lineage>
        <taxon>Eukaryota</taxon>
        <taxon>Viridiplantae</taxon>
        <taxon>Streptophyta</taxon>
        <taxon>Embryophyta</taxon>
        <taxon>Tracheophyta</taxon>
        <taxon>Spermatophyta</taxon>
        <taxon>Magnoliopsida</taxon>
        <taxon>eudicotyledons</taxon>
        <taxon>Gunneridae</taxon>
        <taxon>Pentapetalae</taxon>
        <taxon>rosids</taxon>
        <taxon>fabids</taxon>
        <taxon>Fagales</taxon>
        <taxon>Fagaceae</taxon>
        <taxon>Lithocarpus</taxon>
    </lineage>
</organism>
<comment type="caution">
    <text evidence="1">The sequence shown here is derived from an EMBL/GenBank/DDBJ whole genome shotgun (WGS) entry which is preliminary data.</text>
</comment>
<reference evidence="1 2" key="1">
    <citation type="submission" date="2024-01" db="EMBL/GenBank/DDBJ databases">
        <title>A telomere-to-telomere, gap-free genome of sweet tea (Lithocarpus litseifolius).</title>
        <authorList>
            <person name="Zhou J."/>
        </authorList>
    </citation>
    <scope>NUCLEOTIDE SEQUENCE [LARGE SCALE GENOMIC DNA]</scope>
    <source>
        <strain evidence="1">Zhou-2022a</strain>
        <tissue evidence="1">Leaf</tissue>
    </source>
</reference>
<dbReference type="AlphaFoldDB" id="A0AAW2DRW4"/>
<gene>
    <name evidence="1" type="ORF">SO802_000401</name>
</gene>